<dbReference type="Proteomes" id="UP001433268">
    <property type="component" value="Unassembled WGS sequence"/>
</dbReference>
<evidence type="ECO:0000313" key="2">
    <source>
        <dbReference type="Proteomes" id="UP001433268"/>
    </source>
</evidence>
<dbReference type="EMBL" id="JAQQWN010000004">
    <property type="protein sequence ID" value="KAK8087679.1"/>
    <property type="molecule type" value="Genomic_DNA"/>
</dbReference>
<gene>
    <name evidence="1" type="ORF">PG997_002640</name>
</gene>
<evidence type="ECO:0000313" key="1">
    <source>
        <dbReference type="EMBL" id="KAK8087679.1"/>
    </source>
</evidence>
<reference evidence="1 2" key="1">
    <citation type="submission" date="2023-01" db="EMBL/GenBank/DDBJ databases">
        <title>Analysis of 21 Apiospora genomes using comparative genomics revels a genus with tremendous synthesis potential of carbohydrate active enzymes and secondary metabolites.</title>
        <authorList>
            <person name="Sorensen T."/>
        </authorList>
    </citation>
    <scope>NUCLEOTIDE SEQUENCE [LARGE SCALE GENOMIC DNA]</scope>
    <source>
        <strain evidence="1 2">CBS 114990</strain>
    </source>
</reference>
<keyword evidence="2" id="KW-1185">Reference proteome</keyword>
<dbReference type="RefSeq" id="XP_066670573.1">
    <property type="nucleotide sequence ID" value="XM_066806955.1"/>
</dbReference>
<accession>A0ABR1WX35</accession>
<sequence length="109" mass="12394">MEWKTEMRSVLGTQAGGSVQTAAMLPLHWKSGWSPATVKAFLNEAERVLAHKCFIFVKIWTVQRAALYEAHNEDLYRARFTDKSMEAMRTSQNLAQLHEAIDGLAEEQL</sequence>
<organism evidence="1 2">
    <name type="scientific">Apiospora hydei</name>
    <dbReference type="NCBI Taxonomy" id="1337664"/>
    <lineage>
        <taxon>Eukaryota</taxon>
        <taxon>Fungi</taxon>
        <taxon>Dikarya</taxon>
        <taxon>Ascomycota</taxon>
        <taxon>Pezizomycotina</taxon>
        <taxon>Sordariomycetes</taxon>
        <taxon>Xylariomycetidae</taxon>
        <taxon>Amphisphaeriales</taxon>
        <taxon>Apiosporaceae</taxon>
        <taxon>Apiospora</taxon>
    </lineage>
</organism>
<name>A0ABR1WX35_9PEZI</name>
<dbReference type="GeneID" id="92040015"/>
<comment type="caution">
    <text evidence="1">The sequence shown here is derived from an EMBL/GenBank/DDBJ whole genome shotgun (WGS) entry which is preliminary data.</text>
</comment>
<protein>
    <submittedName>
        <fullName evidence="1">Uncharacterized protein</fullName>
    </submittedName>
</protein>
<proteinExistence type="predicted"/>